<dbReference type="Pfam" id="PF01370">
    <property type="entry name" value="Epimerase"/>
    <property type="match status" value="1"/>
</dbReference>
<dbReference type="Proteomes" id="UP000223913">
    <property type="component" value="Unassembled WGS sequence"/>
</dbReference>
<dbReference type="RefSeq" id="WP_099149871.1">
    <property type="nucleotide sequence ID" value="NZ_PDUD01000017.1"/>
</dbReference>
<accession>A0A2D0NDQ7</accession>
<gene>
    <name evidence="2" type="ORF">CRP01_09960</name>
</gene>
<name>A0A2D0NDQ7_FLAN2</name>
<protein>
    <submittedName>
        <fullName evidence="2">Epimerase</fullName>
    </submittedName>
</protein>
<sequence length="338" mass="37421">MRTETELEASLSFPSDRLTADIERIDGDILILGIGGKMGPSLARLARRAMDQAGSPHKVIGVSRFSDAAKRAALEASGIETIAGDLLDESFLQTLPRTRNVIFMAGQKFGTTGHQAYTWAMNTYLPGRVAETFRDSRIVVFSTGNVYPFTPVQGSGATETTPAAPVGEYAQSCLGRERIFHYFSEKYQTPMLFYRLNYALDLRYGVLNDIARKVWNGTPIDLSMGHVNVIWQGDANEYAIRALLHTSCPPGILNVTGPETLSVRWLAEQFATRMDKSPRFSGEPQSTALLSNAGRMKTLLGPPTVDIHQMIEWTVNWIKNDGKEINKPTHYQARDGAF</sequence>
<evidence type="ECO:0000313" key="3">
    <source>
        <dbReference type="Proteomes" id="UP000223913"/>
    </source>
</evidence>
<keyword evidence="3" id="KW-1185">Reference proteome</keyword>
<comment type="caution">
    <text evidence="2">The sequence shown here is derived from an EMBL/GenBank/DDBJ whole genome shotgun (WGS) entry which is preliminary data.</text>
</comment>
<dbReference type="Gene3D" id="3.40.50.720">
    <property type="entry name" value="NAD(P)-binding Rossmann-like Domain"/>
    <property type="match status" value="1"/>
</dbReference>
<reference evidence="2 3" key="1">
    <citation type="submission" date="2017-10" db="EMBL/GenBank/DDBJ databases">
        <title>The draft genome sequence of Lewinella nigricans NBRC 102662.</title>
        <authorList>
            <person name="Wang K."/>
        </authorList>
    </citation>
    <scope>NUCLEOTIDE SEQUENCE [LARGE SCALE GENOMIC DNA]</scope>
    <source>
        <strain evidence="2 3">NBRC 102662</strain>
    </source>
</reference>
<dbReference type="InterPro" id="IPR036291">
    <property type="entry name" value="NAD(P)-bd_dom_sf"/>
</dbReference>
<dbReference type="AlphaFoldDB" id="A0A2D0NDQ7"/>
<organism evidence="2 3">
    <name type="scientific">Flavilitoribacter nigricans (strain ATCC 23147 / DSM 23189 / NBRC 102662 / NCIMB 1420 / SS-2)</name>
    <name type="common">Lewinella nigricans</name>
    <dbReference type="NCBI Taxonomy" id="1122177"/>
    <lineage>
        <taxon>Bacteria</taxon>
        <taxon>Pseudomonadati</taxon>
        <taxon>Bacteroidota</taxon>
        <taxon>Saprospiria</taxon>
        <taxon>Saprospirales</taxon>
        <taxon>Lewinellaceae</taxon>
        <taxon>Flavilitoribacter</taxon>
    </lineage>
</organism>
<feature type="domain" description="NAD-dependent epimerase/dehydratase" evidence="1">
    <location>
        <begin position="29"/>
        <end position="196"/>
    </location>
</feature>
<evidence type="ECO:0000259" key="1">
    <source>
        <dbReference type="Pfam" id="PF01370"/>
    </source>
</evidence>
<evidence type="ECO:0000313" key="2">
    <source>
        <dbReference type="EMBL" id="PHN06615.1"/>
    </source>
</evidence>
<dbReference type="EMBL" id="PDUD01000017">
    <property type="protein sequence ID" value="PHN06615.1"/>
    <property type="molecule type" value="Genomic_DNA"/>
</dbReference>
<dbReference type="OrthoDB" id="9785845at2"/>
<dbReference type="SUPFAM" id="SSF51735">
    <property type="entry name" value="NAD(P)-binding Rossmann-fold domains"/>
    <property type="match status" value="1"/>
</dbReference>
<dbReference type="InterPro" id="IPR001509">
    <property type="entry name" value="Epimerase_deHydtase"/>
</dbReference>
<proteinExistence type="predicted"/>